<name>A0A2N3Q116_9PROT</name>
<dbReference type="EMBL" id="PIUM01000001">
    <property type="protein sequence ID" value="PKU26344.1"/>
    <property type="molecule type" value="Genomic_DNA"/>
</dbReference>
<dbReference type="Gene3D" id="1.20.1090.10">
    <property type="entry name" value="Dehydroquinate synthase-like - alpha domain"/>
    <property type="match status" value="1"/>
</dbReference>
<dbReference type="GO" id="GO:0046872">
    <property type="term" value="F:metal ion binding"/>
    <property type="evidence" value="ECO:0007669"/>
    <property type="project" value="InterPro"/>
</dbReference>
<evidence type="ECO:0000256" key="4">
    <source>
        <dbReference type="ARBA" id="ARBA00049164"/>
    </source>
</evidence>
<dbReference type="InterPro" id="IPR056798">
    <property type="entry name" value="ADH_Fe_C"/>
</dbReference>
<keyword evidence="3" id="KW-0560">Oxidoreductase</keyword>
<dbReference type="RefSeq" id="WP_101248574.1">
    <property type="nucleotide sequence ID" value="NZ_PIUM01000001.1"/>
</dbReference>
<dbReference type="InterPro" id="IPR039697">
    <property type="entry name" value="Alcohol_dehydrogenase_Fe"/>
</dbReference>
<evidence type="ECO:0000256" key="6">
    <source>
        <dbReference type="ARBA" id="ARBA00074848"/>
    </source>
</evidence>
<protein>
    <recommendedName>
        <fullName evidence="6">Alcohol dehydrogenase 2</fullName>
    </recommendedName>
    <alternativeName>
        <fullName evidence="7">Alcohol dehydrogenase II</fullName>
    </alternativeName>
</protein>
<comment type="catalytic activity">
    <reaction evidence="4">
        <text>a secondary alcohol + NAD(+) = a ketone + NADH + H(+)</text>
        <dbReference type="Rhea" id="RHEA:10740"/>
        <dbReference type="ChEBI" id="CHEBI:15378"/>
        <dbReference type="ChEBI" id="CHEBI:17087"/>
        <dbReference type="ChEBI" id="CHEBI:35681"/>
        <dbReference type="ChEBI" id="CHEBI:57540"/>
        <dbReference type="ChEBI" id="CHEBI:57945"/>
        <dbReference type="EC" id="1.1.1.1"/>
    </reaction>
</comment>
<evidence type="ECO:0000256" key="7">
    <source>
        <dbReference type="ARBA" id="ARBA00076680"/>
    </source>
</evidence>
<evidence type="ECO:0000313" key="10">
    <source>
        <dbReference type="EMBL" id="PKU26344.1"/>
    </source>
</evidence>
<dbReference type="CDD" id="cd08180">
    <property type="entry name" value="PDD"/>
    <property type="match status" value="1"/>
</dbReference>
<proteinExistence type="inferred from homology"/>
<reference evidence="11" key="1">
    <citation type="submission" date="2017-12" db="EMBL/GenBank/DDBJ databases">
        <title>Draft genome sequence of Telmatospirillum siberiense 26-4b1T, an acidotolerant peatland alphaproteobacterium potentially involved in sulfur cycling.</title>
        <authorList>
            <person name="Hausmann B."/>
            <person name="Pjevac P."/>
            <person name="Schreck K."/>
            <person name="Herbold C.W."/>
            <person name="Daims H."/>
            <person name="Wagner M."/>
            <person name="Pester M."/>
            <person name="Loy A."/>
        </authorList>
    </citation>
    <scope>NUCLEOTIDE SEQUENCE [LARGE SCALE GENOMIC DNA]</scope>
    <source>
        <strain evidence="11">26-4b1</strain>
    </source>
</reference>
<evidence type="ECO:0000256" key="1">
    <source>
        <dbReference type="ARBA" id="ARBA00001962"/>
    </source>
</evidence>
<accession>A0A2N3Q116</accession>
<feature type="domain" description="Alcohol dehydrogenase iron-type/glycerol dehydrogenase GldA" evidence="8">
    <location>
        <begin position="11"/>
        <end position="161"/>
    </location>
</feature>
<feature type="domain" description="Fe-containing alcohol dehydrogenase-like C-terminal" evidence="9">
    <location>
        <begin position="172"/>
        <end position="380"/>
    </location>
</feature>
<sequence length="384" mass="40467">MTHTLHFSLKTDIVYGPGLLDRLEDFRGQRIGIITDAVMVSSGALERIRARLPDCVVTVFADVAPETPLGVIMKGTACLAEFAPDVIIALGGGSSMDTAKAIRASLREIDGSKRIILIAVPTTSGTGSEVTNYTVVSDPEQGRKYPLCSDDILPDIALLDPELVKSVPPHITADTGMDAITHGLEAYVSTKASDFTDAFVEKALDLAFSSLPLAYADGNDLRAREAMHHASCMAGIAFNAAGLGLAHALAHAIGGRFHISHGRINAMLLPHVIEFNAGIYNSSVASSASCLVTAKRYSAIGRRLGIESPTVKGGAKNLARAVSRLNARLSIPATLKALGIDMAEYARGEEELIQSALADTCLATNPLKPASEDIKALIRTLAGN</sequence>
<dbReference type="PANTHER" id="PTHR11496">
    <property type="entry name" value="ALCOHOL DEHYDROGENASE"/>
    <property type="match status" value="1"/>
</dbReference>
<dbReference type="Pfam" id="PF00465">
    <property type="entry name" value="Fe-ADH"/>
    <property type="match status" value="1"/>
</dbReference>
<comment type="similarity">
    <text evidence="2">Belongs to the iron-containing alcohol dehydrogenase family.</text>
</comment>
<gene>
    <name evidence="10" type="ORF">CWS72_00375</name>
</gene>
<comment type="catalytic activity">
    <reaction evidence="5">
        <text>a primary alcohol + NAD(+) = an aldehyde + NADH + H(+)</text>
        <dbReference type="Rhea" id="RHEA:10736"/>
        <dbReference type="ChEBI" id="CHEBI:15378"/>
        <dbReference type="ChEBI" id="CHEBI:15734"/>
        <dbReference type="ChEBI" id="CHEBI:17478"/>
        <dbReference type="ChEBI" id="CHEBI:57540"/>
        <dbReference type="ChEBI" id="CHEBI:57945"/>
        <dbReference type="EC" id="1.1.1.1"/>
    </reaction>
</comment>
<dbReference type="PANTHER" id="PTHR11496:SF83">
    <property type="entry name" value="HYDROXYACID-OXOACID TRANSHYDROGENASE, MITOCHONDRIAL"/>
    <property type="match status" value="1"/>
</dbReference>
<organism evidence="10 11">
    <name type="scientific">Telmatospirillum siberiense</name>
    <dbReference type="NCBI Taxonomy" id="382514"/>
    <lineage>
        <taxon>Bacteria</taxon>
        <taxon>Pseudomonadati</taxon>
        <taxon>Pseudomonadota</taxon>
        <taxon>Alphaproteobacteria</taxon>
        <taxon>Rhodospirillales</taxon>
        <taxon>Rhodospirillaceae</taxon>
        <taxon>Telmatospirillum</taxon>
    </lineage>
</organism>
<evidence type="ECO:0000256" key="2">
    <source>
        <dbReference type="ARBA" id="ARBA00007358"/>
    </source>
</evidence>
<dbReference type="AlphaFoldDB" id="A0A2N3Q116"/>
<evidence type="ECO:0000259" key="8">
    <source>
        <dbReference type="Pfam" id="PF00465"/>
    </source>
</evidence>
<dbReference type="SUPFAM" id="SSF56796">
    <property type="entry name" value="Dehydroquinate synthase-like"/>
    <property type="match status" value="1"/>
</dbReference>
<evidence type="ECO:0000256" key="3">
    <source>
        <dbReference type="ARBA" id="ARBA00023002"/>
    </source>
</evidence>
<evidence type="ECO:0000313" key="11">
    <source>
        <dbReference type="Proteomes" id="UP000233293"/>
    </source>
</evidence>
<dbReference type="FunFam" id="3.40.50.1970:FF:000003">
    <property type="entry name" value="Alcohol dehydrogenase, iron-containing"/>
    <property type="match status" value="1"/>
</dbReference>
<comment type="caution">
    <text evidence="10">The sequence shown here is derived from an EMBL/GenBank/DDBJ whole genome shotgun (WGS) entry which is preliminary data.</text>
</comment>
<dbReference type="Gene3D" id="3.40.50.1970">
    <property type="match status" value="1"/>
</dbReference>
<dbReference type="InterPro" id="IPR001670">
    <property type="entry name" value="ADH_Fe/GldA"/>
</dbReference>
<dbReference type="InterPro" id="IPR018211">
    <property type="entry name" value="ADH_Fe_CS"/>
</dbReference>
<evidence type="ECO:0000259" key="9">
    <source>
        <dbReference type="Pfam" id="PF25137"/>
    </source>
</evidence>
<evidence type="ECO:0000256" key="5">
    <source>
        <dbReference type="ARBA" id="ARBA00049243"/>
    </source>
</evidence>
<dbReference type="Pfam" id="PF25137">
    <property type="entry name" value="ADH_Fe_C"/>
    <property type="match status" value="1"/>
</dbReference>
<dbReference type="FunFam" id="1.20.1090.10:FF:000001">
    <property type="entry name" value="Aldehyde-alcohol dehydrogenase"/>
    <property type="match status" value="1"/>
</dbReference>
<keyword evidence="11" id="KW-1185">Reference proteome</keyword>
<dbReference type="GO" id="GO:0004022">
    <property type="term" value="F:alcohol dehydrogenase (NAD+) activity"/>
    <property type="evidence" value="ECO:0007669"/>
    <property type="project" value="UniProtKB-EC"/>
</dbReference>
<dbReference type="OrthoDB" id="9815791at2"/>
<comment type="cofactor">
    <cofactor evidence="1">
        <name>Fe cation</name>
        <dbReference type="ChEBI" id="CHEBI:24875"/>
    </cofactor>
</comment>
<dbReference type="PROSITE" id="PS00913">
    <property type="entry name" value="ADH_IRON_1"/>
    <property type="match status" value="1"/>
</dbReference>
<dbReference type="Proteomes" id="UP000233293">
    <property type="component" value="Unassembled WGS sequence"/>
</dbReference>